<dbReference type="Gene3D" id="6.10.340.10">
    <property type="match status" value="1"/>
</dbReference>
<dbReference type="EMBL" id="CYYA01000011">
    <property type="protein sequence ID" value="CUN08044.1"/>
    <property type="molecule type" value="Genomic_DNA"/>
</dbReference>
<evidence type="ECO:0000313" key="17">
    <source>
        <dbReference type="EMBL" id="CUN08044.1"/>
    </source>
</evidence>
<dbReference type="SUPFAM" id="SSF47384">
    <property type="entry name" value="Homodimeric domain of signal transducing histidine kinase"/>
    <property type="match status" value="1"/>
</dbReference>
<dbReference type="InterPro" id="IPR036097">
    <property type="entry name" value="HisK_dim/P_sf"/>
</dbReference>
<keyword evidence="11 14" id="KW-1133">Transmembrane helix</keyword>
<sequence length="377" mass="41413">MEWIKNMSLKKSLFTLTLINLLLALSLSAVVFVGCTKLSAVFAPSGVQIIVGADSTIKTEFPEPVAGATAVRNALAIFQFVLPMLFFIVALILTASLFYRCKLKEPLAILMDGANRMMQNDLDFIIPAVSEDELGQLCVTFETMRQSLLNSNRELWRQTEERKRLNAALAHDLRNPITVLKGSVKMAKHCAGTGNTPQLMDDLERIDAYTGRIERYVETMSKVQRLEQVQPKKALFDTGALSADLEKALGFSITEYGKQLRFHGLSVCGTVSLDKGMLFQIAENLTTNALRFAKENVAVKLTIEGENLILEVTDDGDGFPTDLLKNGIQPFRKGTEEAEHLGMGLYICDLLCHKHGGALKIANTNTGAVASAILKIS</sequence>
<feature type="transmembrane region" description="Helical" evidence="14">
    <location>
        <begin position="77"/>
        <end position="99"/>
    </location>
</feature>
<dbReference type="GO" id="GO:0005886">
    <property type="term" value="C:plasma membrane"/>
    <property type="evidence" value="ECO:0007669"/>
    <property type="project" value="UniProtKB-SubCell"/>
</dbReference>
<dbReference type="SMART" id="SM00388">
    <property type="entry name" value="HisKA"/>
    <property type="match status" value="1"/>
</dbReference>
<evidence type="ECO:0000259" key="15">
    <source>
        <dbReference type="PROSITE" id="PS50109"/>
    </source>
</evidence>
<keyword evidence="5" id="KW-0597">Phosphoprotein</keyword>
<dbReference type="InterPro" id="IPR003594">
    <property type="entry name" value="HATPase_dom"/>
</dbReference>
<dbReference type="Pfam" id="PF02518">
    <property type="entry name" value="HATPase_c"/>
    <property type="match status" value="1"/>
</dbReference>
<dbReference type="PROSITE" id="PS51257">
    <property type="entry name" value="PROKAR_LIPOPROTEIN"/>
    <property type="match status" value="1"/>
</dbReference>
<keyword evidence="9 17" id="KW-0418">Kinase</keyword>
<evidence type="ECO:0000256" key="10">
    <source>
        <dbReference type="ARBA" id="ARBA00022840"/>
    </source>
</evidence>
<dbReference type="PROSITE" id="PS50109">
    <property type="entry name" value="HIS_KIN"/>
    <property type="match status" value="1"/>
</dbReference>
<reference evidence="17 18" key="1">
    <citation type="submission" date="2015-09" db="EMBL/GenBank/DDBJ databases">
        <authorList>
            <consortium name="Pathogen Informatics"/>
        </authorList>
    </citation>
    <scope>NUCLEOTIDE SEQUENCE [LARGE SCALE GENOMIC DNA]</scope>
    <source>
        <strain evidence="17 18">2789STDY5608891</strain>
    </source>
</reference>
<comment type="catalytic activity">
    <reaction evidence="1">
        <text>ATP + protein L-histidine = ADP + protein N-phospho-L-histidine.</text>
        <dbReference type="EC" id="2.7.13.3"/>
    </reaction>
</comment>
<keyword evidence="13 14" id="KW-0472">Membrane</keyword>
<feature type="domain" description="HAMP" evidence="16">
    <location>
        <begin position="106"/>
        <end position="153"/>
    </location>
</feature>
<proteinExistence type="predicted"/>
<evidence type="ECO:0000256" key="4">
    <source>
        <dbReference type="ARBA" id="ARBA00022475"/>
    </source>
</evidence>
<evidence type="ECO:0000256" key="8">
    <source>
        <dbReference type="ARBA" id="ARBA00022741"/>
    </source>
</evidence>
<dbReference type="STRING" id="39490.ERS852448_01776"/>
<dbReference type="GO" id="GO:0005524">
    <property type="term" value="F:ATP binding"/>
    <property type="evidence" value="ECO:0007669"/>
    <property type="project" value="UniProtKB-KW"/>
</dbReference>
<evidence type="ECO:0000313" key="18">
    <source>
        <dbReference type="Proteomes" id="UP000095492"/>
    </source>
</evidence>
<keyword evidence="12" id="KW-0902">Two-component regulatory system</keyword>
<evidence type="ECO:0000256" key="3">
    <source>
        <dbReference type="ARBA" id="ARBA00012438"/>
    </source>
</evidence>
<accession>A0A173TZL1</accession>
<feature type="domain" description="Histidine kinase" evidence="15">
    <location>
        <begin position="168"/>
        <end position="377"/>
    </location>
</feature>
<dbReference type="Pfam" id="PF00512">
    <property type="entry name" value="HisKA"/>
    <property type="match status" value="1"/>
</dbReference>
<dbReference type="Gene3D" id="3.30.565.10">
    <property type="entry name" value="Histidine kinase-like ATPase, C-terminal domain"/>
    <property type="match status" value="1"/>
</dbReference>
<keyword evidence="8" id="KW-0547">Nucleotide-binding</keyword>
<dbReference type="PANTHER" id="PTHR45528">
    <property type="entry name" value="SENSOR HISTIDINE KINASE CPXA"/>
    <property type="match status" value="1"/>
</dbReference>
<organism evidence="17 18">
    <name type="scientific">Eubacterium ramulus</name>
    <dbReference type="NCBI Taxonomy" id="39490"/>
    <lineage>
        <taxon>Bacteria</taxon>
        <taxon>Bacillati</taxon>
        <taxon>Bacillota</taxon>
        <taxon>Clostridia</taxon>
        <taxon>Eubacteriales</taxon>
        <taxon>Eubacteriaceae</taxon>
        <taxon>Eubacterium</taxon>
    </lineage>
</organism>
<evidence type="ECO:0000256" key="6">
    <source>
        <dbReference type="ARBA" id="ARBA00022679"/>
    </source>
</evidence>
<dbReference type="InterPro" id="IPR003660">
    <property type="entry name" value="HAMP_dom"/>
</dbReference>
<comment type="subcellular location">
    <subcellularLocation>
        <location evidence="2">Cell membrane</location>
        <topology evidence="2">Multi-pass membrane protein</topology>
    </subcellularLocation>
</comment>
<dbReference type="SMART" id="SM00387">
    <property type="entry name" value="HATPase_c"/>
    <property type="match status" value="1"/>
</dbReference>
<dbReference type="AlphaFoldDB" id="A0A173TZL1"/>
<dbReference type="GO" id="GO:0000155">
    <property type="term" value="F:phosphorelay sensor kinase activity"/>
    <property type="evidence" value="ECO:0007669"/>
    <property type="project" value="InterPro"/>
</dbReference>
<dbReference type="EC" id="2.7.13.3" evidence="3"/>
<keyword evidence="7 14" id="KW-0812">Transmembrane</keyword>
<evidence type="ECO:0000256" key="5">
    <source>
        <dbReference type="ARBA" id="ARBA00022553"/>
    </source>
</evidence>
<dbReference type="SMART" id="SM00304">
    <property type="entry name" value="HAMP"/>
    <property type="match status" value="1"/>
</dbReference>
<evidence type="ECO:0000256" key="14">
    <source>
        <dbReference type="SAM" id="Phobius"/>
    </source>
</evidence>
<dbReference type="Pfam" id="PF00672">
    <property type="entry name" value="HAMP"/>
    <property type="match status" value="1"/>
</dbReference>
<dbReference type="CDD" id="cd00082">
    <property type="entry name" value="HisKA"/>
    <property type="match status" value="1"/>
</dbReference>
<dbReference type="SUPFAM" id="SSF55874">
    <property type="entry name" value="ATPase domain of HSP90 chaperone/DNA topoisomerase II/histidine kinase"/>
    <property type="match status" value="1"/>
</dbReference>
<keyword evidence="10" id="KW-0067">ATP-binding</keyword>
<name>A0A173TZL1_EUBRA</name>
<dbReference type="GeneID" id="97392639"/>
<evidence type="ECO:0000256" key="13">
    <source>
        <dbReference type="ARBA" id="ARBA00023136"/>
    </source>
</evidence>
<dbReference type="PANTHER" id="PTHR45528:SF1">
    <property type="entry name" value="SENSOR HISTIDINE KINASE CPXA"/>
    <property type="match status" value="1"/>
</dbReference>
<evidence type="ECO:0000256" key="11">
    <source>
        <dbReference type="ARBA" id="ARBA00022989"/>
    </source>
</evidence>
<dbReference type="RefSeq" id="WP_055290343.1">
    <property type="nucleotide sequence ID" value="NZ_CP173382.1"/>
</dbReference>
<evidence type="ECO:0000256" key="12">
    <source>
        <dbReference type="ARBA" id="ARBA00023012"/>
    </source>
</evidence>
<dbReference type="CDD" id="cd06225">
    <property type="entry name" value="HAMP"/>
    <property type="match status" value="1"/>
</dbReference>
<dbReference type="InterPro" id="IPR003661">
    <property type="entry name" value="HisK_dim/P_dom"/>
</dbReference>
<evidence type="ECO:0000256" key="1">
    <source>
        <dbReference type="ARBA" id="ARBA00000085"/>
    </source>
</evidence>
<dbReference type="SUPFAM" id="SSF158472">
    <property type="entry name" value="HAMP domain-like"/>
    <property type="match status" value="1"/>
</dbReference>
<gene>
    <name evidence="17" type="primary">cssS</name>
    <name evidence="17" type="ORF">ERS852448_01776</name>
</gene>
<evidence type="ECO:0000259" key="16">
    <source>
        <dbReference type="PROSITE" id="PS50885"/>
    </source>
</evidence>
<dbReference type="Proteomes" id="UP000095492">
    <property type="component" value="Unassembled WGS sequence"/>
</dbReference>
<keyword evidence="6 17" id="KW-0808">Transferase</keyword>
<evidence type="ECO:0000256" key="9">
    <source>
        <dbReference type="ARBA" id="ARBA00022777"/>
    </source>
</evidence>
<evidence type="ECO:0000256" key="7">
    <source>
        <dbReference type="ARBA" id="ARBA00022692"/>
    </source>
</evidence>
<keyword evidence="4" id="KW-1003">Cell membrane</keyword>
<dbReference type="OrthoDB" id="84942at2"/>
<evidence type="ECO:0000256" key="2">
    <source>
        <dbReference type="ARBA" id="ARBA00004651"/>
    </source>
</evidence>
<dbReference type="InterPro" id="IPR036890">
    <property type="entry name" value="HATPase_C_sf"/>
</dbReference>
<dbReference type="InterPro" id="IPR005467">
    <property type="entry name" value="His_kinase_dom"/>
</dbReference>
<protein>
    <recommendedName>
        <fullName evidence="3">histidine kinase</fullName>
        <ecNumber evidence="3">2.7.13.3</ecNumber>
    </recommendedName>
</protein>
<dbReference type="Gene3D" id="1.10.287.130">
    <property type="match status" value="1"/>
</dbReference>
<dbReference type="InterPro" id="IPR050398">
    <property type="entry name" value="HssS/ArlS-like"/>
</dbReference>
<dbReference type="PROSITE" id="PS50885">
    <property type="entry name" value="HAMP"/>
    <property type="match status" value="1"/>
</dbReference>